<dbReference type="InterPro" id="IPR000306">
    <property type="entry name" value="Znf_FYVE"/>
</dbReference>
<evidence type="ECO:0000256" key="4">
    <source>
        <dbReference type="PROSITE-ProRule" id="PRU00091"/>
    </source>
</evidence>
<keyword evidence="7" id="KW-1185">Reference proteome</keyword>
<keyword evidence="3" id="KW-0862">Zinc</keyword>
<accession>A0A6G0XM21</accession>
<dbReference type="InterPro" id="IPR013083">
    <property type="entry name" value="Znf_RING/FYVE/PHD"/>
</dbReference>
<keyword evidence="2 4" id="KW-0863">Zinc-finger</keyword>
<dbReference type="InterPro" id="IPR017455">
    <property type="entry name" value="Znf_FYVE-rel"/>
</dbReference>
<dbReference type="AlphaFoldDB" id="A0A6G0XM21"/>
<dbReference type="EMBL" id="VJMJ01000038">
    <property type="protein sequence ID" value="KAF0741236.1"/>
    <property type="molecule type" value="Genomic_DNA"/>
</dbReference>
<evidence type="ECO:0000256" key="2">
    <source>
        <dbReference type="ARBA" id="ARBA00022771"/>
    </source>
</evidence>
<evidence type="ECO:0000259" key="5">
    <source>
        <dbReference type="PROSITE" id="PS50178"/>
    </source>
</evidence>
<organism evidence="6 7">
    <name type="scientific">Aphanomyces euteiches</name>
    <dbReference type="NCBI Taxonomy" id="100861"/>
    <lineage>
        <taxon>Eukaryota</taxon>
        <taxon>Sar</taxon>
        <taxon>Stramenopiles</taxon>
        <taxon>Oomycota</taxon>
        <taxon>Saprolegniomycetes</taxon>
        <taxon>Saprolegniales</taxon>
        <taxon>Verrucalvaceae</taxon>
        <taxon>Aphanomyces</taxon>
    </lineage>
</organism>
<protein>
    <recommendedName>
        <fullName evidence="5">FYVE-type domain-containing protein</fullName>
    </recommendedName>
</protein>
<feature type="domain" description="FYVE-type" evidence="5">
    <location>
        <begin position="610"/>
        <end position="661"/>
    </location>
</feature>
<proteinExistence type="predicted"/>
<dbReference type="SMART" id="SM00064">
    <property type="entry name" value="FYVE"/>
    <property type="match status" value="1"/>
</dbReference>
<sequence>MTVAEELLRRTVVSTDLEQSLVKTARNHAATMLREIPKDAGRAPELVERVHSGNVHVVKASVALPAASPADVLAMFHTSTTARYQEFMARLFGDVVLDGLVIHDKTLSATETMTLHWLALHSSTERPRDYVYAQYTAQVQSHVVCVWESVELSPWVPLACADRRSFRQCGFVIADGSGGGNQSHRATVFMSETAPSDSVFLRRLAATVATNLPDTLASFLAFQNNRPSFFALHAVEEESPCTLCHRIMDEDRPKVECSRCRVVCCLDCSMFKLIRDGRQATPSRLCRSCGQPPLLESIVVPEPAAGSPSWQALLPPEPPASNSKGGGTTAALSRHVKKRFKIDATDALEADMRDVGRDAIHALLETQALPFLPSVAPSSLKLAANVVLSETAPMPRVFTIKAVIQLPRFNLLDVMALLDMRSTALFRDTMQTLLTSDFVDGVVLHAVAPMHRSAESLTINWLALHNAKAHLPPRDYVFLKYGDCIRRRSRDSVAPTKDTDVDVDMIGISAWESVDLPNCAELPESLHVLRMVFRRCGYIVEPTAAGLSVSFFISDVHQTRSTVSSMTKTWLQRLATSVALLRDAIILRFFAEQKLHSDPRAVVAAAAAVARDNDHCVVCSKRFTLLRRKSHCMLCGSVVCKACMEGTQGSGNNRLRACVACCAPSKVCLRKYWAADMTASAASSTSESSET</sequence>
<comment type="caution">
    <text evidence="6">The sequence shown here is derived from an EMBL/GenBank/DDBJ whole genome shotgun (WGS) entry which is preliminary data.</text>
</comment>
<dbReference type="PANTHER" id="PTHR43102:SF2">
    <property type="entry name" value="GAF DOMAIN-CONTAINING PROTEIN"/>
    <property type="match status" value="1"/>
</dbReference>
<dbReference type="CDD" id="cd00065">
    <property type="entry name" value="FYVE_like_SF"/>
    <property type="match status" value="1"/>
</dbReference>
<dbReference type="Proteomes" id="UP000481153">
    <property type="component" value="Unassembled WGS sequence"/>
</dbReference>
<dbReference type="VEuPathDB" id="FungiDB:AeMF1_015731"/>
<evidence type="ECO:0000313" key="6">
    <source>
        <dbReference type="EMBL" id="KAF0741236.1"/>
    </source>
</evidence>
<reference evidence="6 7" key="1">
    <citation type="submission" date="2019-07" db="EMBL/GenBank/DDBJ databases">
        <title>Genomics analysis of Aphanomyces spp. identifies a new class of oomycete effector associated with host adaptation.</title>
        <authorList>
            <person name="Gaulin E."/>
        </authorList>
    </citation>
    <scope>NUCLEOTIDE SEQUENCE [LARGE SCALE GENOMIC DNA]</scope>
    <source>
        <strain evidence="6 7">ATCC 201684</strain>
    </source>
</reference>
<dbReference type="PANTHER" id="PTHR43102">
    <property type="entry name" value="SLR1143 PROTEIN"/>
    <property type="match status" value="1"/>
</dbReference>
<evidence type="ECO:0000256" key="3">
    <source>
        <dbReference type="ARBA" id="ARBA00022833"/>
    </source>
</evidence>
<dbReference type="SUPFAM" id="SSF57903">
    <property type="entry name" value="FYVE/PHD zinc finger"/>
    <property type="match status" value="2"/>
</dbReference>
<dbReference type="InterPro" id="IPR011011">
    <property type="entry name" value="Znf_FYVE_PHD"/>
</dbReference>
<evidence type="ECO:0000313" key="7">
    <source>
        <dbReference type="Proteomes" id="UP000481153"/>
    </source>
</evidence>
<name>A0A6G0XM21_9STRA</name>
<gene>
    <name evidence="6" type="ORF">Ae201684_003526</name>
</gene>
<dbReference type="GO" id="GO:0008270">
    <property type="term" value="F:zinc ion binding"/>
    <property type="evidence" value="ECO:0007669"/>
    <property type="project" value="UniProtKB-KW"/>
</dbReference>
<dbReference type="PROSITE" id="PS50178">
    <property type="entry name" value="ZF_FYVE"/>
    <property type="match status" value="1"/>
</dbReference>
<dbReference type="Pfam" id="PF01363">
    <property type="entry name" value="FYVE"/>
    <property type="match status" value="1"/>
</dbReference>
<dbReference type="Gene3D" id="3.30.40.10">
    <property type="entry name" value="Zinc/RING finger domain, C3HC4 (zinc finger)"/>
    <property type="match status" value="1"/>
</dbReference>
<keyword evidence="1" id="KW-0479">Metal-binding</keyword>
<evidence type="ECO:0000256" key="1">
    <source>
        <dbReference type="ARBA" id="ARBA00022723"/>
    </source>
</evidence>